<dbReference type="InterPro" id="IPR003439">
    <property type="entry name" value="ABC_transporter-like_ATP-bd"/>
</dbReference>
<dbReference type="InterPro" id="IPR017871">
    <property type="entry name" value="ABC_transporter-like_CS"/>
</dbReference>
<dbReference type="PANTHER" id="PTHR46743">
    <property type="entry name" value="TEICHOIC ACIDS EXPORT ATP-BINDING PROTEIN TAGH"/>
    <property type="match status" value="1"/>
</dbReference>
<organism evidence="6 7">
    <name type="scientific">Zhihengliuella salsuginis</name>
    <dbReference type="NCBI Taxonomy" id="578222"/>
    <lineage>
        <taxon>Bacteria</taxon>
        <taxon>Bacillati</taxon>
        <taxon>Actinomycetota</taxon>
        <taxon>Actinomycetes</taxon>
        <taxon>Micrococcales</taxon>
        <taxon>Micrococcaceae</taxon>
        <taxon>Zhihengliuella</taxon>
    </lineage>
</organism>
<dbReference type="SMART" id="SM00382">
    <property type="entry name" value="AAA"/>
    <property type="match status" value="1"/>
</dbReference>
<dbReference type="InterPro" id="IPR015860">
    <property type="entry name" value="ABC_transpr_TagH-like"/>
</dbReference>
<evidence type="ECO:0000313" key="6">
    <source>
        <dbReference type="EMBL" id="GHD11809.1"/>
    </source>
</evidence>
<accession>A0ABQ3GMD3</accession>
<reference evidence="7" key="1">
    <citation type="journal article" date="2019" name="Int. J. Syst. Evol. Microbiol.">
        <title>The Global Catalogue of Microorganisms (GCM) 10K type strain sequencing project: providing services to taxonomists for standard genome sequencing and annotation.</title>
        <authorList>
            <consortium name="The Broad Institute Genomics Platform"/>
            <consortium name="The Broad Institute Genome Sequencing Center for Infectious Disease"/>
            <person name="Wu L."/>
            <person name="Ma J."/>
        </authorList>
    </citation>
    <scope>NUCLEOTIDE SEQUENCE [LARGE SCALE GENOMIC DNA]</scope>
    <source>
        <strain evidence="7">KCTC 19466</strain>
    </source>
</reference>
<proteinExistence type="inferred from homology"/>
<evidence type="ECO:0000256" key="2">
    <source>
        <dbReference type="ARBA" id="ARBA00022448"/>
    </source>
</evidence>
<sequence length="281" mass="30799">MTGENLEKDVAVVVDHVSMTYKVRAKDDEGKRTLRRRVRDFIGTTTVDVHALKELTFVAHRGESVGVIGTNGSGKSTLMKILTGQINPTSGNVHATSTPVMLGVNAALQPQISGDDNITLGCLAMGMTRRQLEPKRESIIALAGLQDSIHLPLKSYSSGMSARLQFAIATSIDPDILIIDEALNTGDAQFREKTRQHLDSLRGQAGCVFLVSHSLGTIREMCSRVLWIERGVLIMDGDPEEVTEQYDSYAGQMGRGRVKAPRKQRNALMEQLVKTEVVWSP</sequence>
<gene>
    <name evidence="6" type="ORF">GCM10008096_26600</name>
</gene>
<evidence type="ECO:0000256" key="1">
    <source>
        <dbReference type="ARBA" id="ARBA00005417"/>
    </source>
</evidence>
<keyword evidence="3" id="KW-0547">Nucleotide-binding</keyword>
<dbReference type="InterPro" id="IPR003593">
    <property type="entry name" value="AAA+_ATPase"/>
</dbReference>
<dbReference type="InterPro" id="IPR027417">
    <property type="entry name" value="P-loop_NTPase"/>
</dbReference>
<dbReference type="Gene3D" id="3.40.50.300">
    <property type="entry name" value="P-loop containing nucleotide triphosphate hydrolases"/>
    <property type="match status" value="1"/>
</dbReference>
<keyword evidence="7" id="KW-1185">Reference proteome</keyword>
<dbReference type="CDD" id="cd03220">
    <property type="entry name" value="ABC_KpsT_Wzt"/>
    <property type="match status" value="1"/>
</dbReference>
<evidence type="ECO:0000313" key="7">
    <source>
        <dbReference type="Proteomes" id="UP000642819"/>
    </source>
</evidence>
<keyword evidence="4" id="KW-0067">ATP-binding</keyword>
<dbReference type="PANTHER" id="PTHR46743:SF2">
    <property type="entry name" value="TEICHOIC ACIDS EXPORT ATP-BINDING PROTEIN TAGH"/>
    <property type="match status" value="1"/>
</dbReference>
<dbReference type="EMBL" id="BMXK01000012">
    <property type="protein sequence ID" value="GHD11809.1"/>
    <property type="molecule type" value="Genomic_DNA"/>
</dbReference>
<comment type="caution">
    <text evidence="6">The sequence shown here is derived from an EMBL/GenBank/DDBJ whole genome shotgun (WGS) entry which is preliminary data.</text>
</comment>
<comment type="similarity">
    <text evidence="1">Belongs to the ABC transporter superfamily.</text>
</comment>
<dbReference type="InterPro" id="IPR050683">
    <property type="entry name" value="Bact_Polysacc_Export_ATP-bd"/>
</dbReference>
<feature type="domain" description="ABC transporter" evidence="5">
    <location>
        <begin position="36"/>
        <end position="255"/>
    </location>
</feature>
<evidence type="ECO:0000259" key="5">
    <source>
        <dbReference type="PROSITE" id="PS50893"/>
    </source>
</evidence>
<evidence type="ECO:0000256" key="4">
    <source>
        <dbReference type="ARBA" id="ARBA00022840"/>
    </source>
</evidence>
<dbReference type="RefSeq" id="WP_189351082.1">
    <property type="nucleotide sequence ID" value="NZ_BMXK01000012.1"/>
</dbReference>
<dbReference type="PROSITE" id="PS50893">
    <property type="entry name" value="ABC_TRANSPORTER_2"/>
    <property type="match status" value="1"/>
</dbReference>
<dbReference type="Proteomes" id="UP000642819">
    <property type="component" value="Unassembled WGS sequence"/>
</dbReference>
<dbReference type="PROSITE" id="PS00211">
    <property type="entry name" value="ABC_TRANSPORTER_1"/>
    <property type="match status" value="1"/>
</dbReference>
<evidence type="ECO:0000256" key="3">
    <source>
        <dbReference type="ARBA" id="ARBA00022741"/>
    </source>
</evidence>
<dbReference type="Pfam" id="PF00005">
    <property type="entry name" value="ABC_tran"/>
    <property type="match status" value="1"/>
</dbReference>
<protein>
    <recommendedName>
        <fullName evidence="5">ABC transporter domain-containing protein</fullName>
    </recommendedName>
</protein>
<dbReference type="SUPFAM" id="SSF52540">
    <property type="entry name" value="P-loop containing nucleoside triphosphate hydrolases"/>
    <property type="match status" value="1"/>
</dbReference>
<name>A0ABQ3GMD3_9MICC</name>
<keyword evidence="2" id="KW-0813">Transport</keyword>